<evidence type="ECO:0000313" key="3">
    <source>
        <dbReference type="Proteomes" id="UP000234479"/>
    </source>
</evidence>
<accession>A0A2N5DBN4</accession>
<dbReference type="RefSeq" id="WP_101718979.1">
    <property type="nucleotide sequence ID" value="NZ_PJRS01000031.1"/>
</dbReference>
<name>A0A2N5DBN4_9CAUL</name>
<dbReference type="InterPro" id="IPR050789">
    <property type="entry name" value="Diverse_Enzym_Activities"/>
</dbReference>
<proteinExistence type="predicted"/>
<dbReference type="InterPro" id="IPR001466">
    <property type="entry name" value="Beta-lactam-related"/>
</dbReference>
<dbReference type="Gene3D" id="3.40.710.10">
    <property type="entry name" value="DD-peptidase/beta-lactamase superfamily"/>
    <property type="match status" value="1"/>
</dbReference>
<feature type="domain" description="Beta-lactamase-related" evidence="1">
    <location>
        <begin position="51"/>
        <end position="337"/>
    </location>
</feature>
<protein>
    <recommendedName>
        <fullName evidence="1">Beta-lactamase-related domain-containing protein</fullName>
    </recommendedName>
</protein>
<sequence length="366" mass="38538">MTTMNGRGVDEIHGYAPLRPVAGAAAPDASPVVPGGVSQAALDAAQAFSDAHDGLALLVWSGGALRHEAYAPHVTADSLFETFSMHKSALGLLYGAALRDGAIASIDDPVGLYVAEWRDDPRGAIPLRHLLGMSSGLTVHSLDKGDPVALSLMLGDRISETALTVQAERPSGEVFDYYNVAAQVAGLALSRAVAAKGLGDAATYLSKALWAPMGGADARLWVEREDGEPRFFAGLQARARDWLQLGRLIAGAGALDGRQVLPADWIAAITAENPLNPAYGLLVWRAAPIENGRRPYGPSTAYAAPHGAPFQADDLVYFDGFGGQRVYVSPSRDLVIVRIGRPRLDFDDAVLPNLIVEGVGEGLGWG</sequence>
<organism evidence="2 3">
    <name type="scientific">Caulobacter zeae</name>
    <dbReference type="NCBI Taxonomy" id="2055137"/>
    <lineage>
        <taxon>Bacteria</taxon>
        <taxon>Pseudomonadati</taxon>
        <taxon>Pseudomonadota</taxon>
        <taxon>Alphaproteobacteria</taxon>
        <taxon>Caulobacterales</taxon>
        <taxon>Caulobacteraceae</taxon>
        <taxon>Caulobacter</taxon>
    </lineage>
</organism>
<dbReference type="Proteomes" id="UP000234479">
    <property type="component" value="Unassembled WGS sequence"/>
</dbReference>
<dbReference type="AlphaFoldDB" id="A0A2N5DBN4"/>
<keyword evidence="3" id="KW-1185">Reference proteome</keyword>
<evidence type="ECO:0000259" key="1">
    <source>
        <dbReference type="Pfam" id="PF00144"/>
    </source>
</evidence>
<dbReference type="SUPFAM" id="SSF56601">
    <property type="entry name" value="beta-lactamase/transpeptidase-like"/>
    <property type="match status" value="1"/>
</dbReference>
<gene>
    <name evidence="2" type="ORF">SGCZBJ_15970</name>
</gene>
<reference evidence="2 3" key="1">
    <citation type="submission" date="2017-12" db="EMBL/GenBank/DDBJ databases">
        <title>The genome sequence of Caulobacter sp. 410.</title>
        <authorList>
            <person name="Gao J."/>
            <person name="Mao X."/>
            <person name="Sun J."/>
        </authorList>
    </citation>
    <scope>NUCLEOTIDE SEQUENCE [LARGE SCALE GENOMIC DNA]</scope>
    <source>
        <strain evidence="2 3">410</strain>
    </source>
</reference>
<dbReference type="EMBL" id="PJRS01000031">
    <property type="protein sequence ID" value="PLR23480.1"/>
    <property type="molecule type" value="Genomic_DNA"/>
</dbReference>
<dbReference type="PANTHER" id="PTHR43283:SF7">
    <property type="entry name" value="BETA-LACTAMASE-RELATED DOMAIN-CONTAINING PROTEIN"/>
    <property type="match status" value="1"/>
</dbReference>
<dbReference type="InterPro" id="IPR012338">
    <property type="entry name" value="Beta-lactam/transpept-like"/>
</dbReference>
<comment type="caution">
    <text evidence="2">The sequence shown here is derived from an EMBL/GenBank/DDBJ whole genome shotgun (WGS) entry which is preliminary data.</text>
</comment>
<dbReference type="Pfam" id="PF00144">
    <property type="entry name" value="Beta-lactamase"/>
    <property type="match status" value="1"/>
</dbReference>
<evidence type="ECO:0000313" key="2">
    <source>
        <dbReference type="EMBL" id="PLR23480.1"/>
    </source>
</evidence>
<dbReference type="PANTHER" id="PTHR43283">
    <property type="entry name" value="BETA-LACTAMASE-RELATED"/>
    <property type="match status" value="1"/>
</dbReference>
<dbReference type="OrthoDB" id="9814204at2"/>